<dbReference type="RefSeq" id="WP_020514058.1">
    <property type="nucleotide sequence ID" value="NZ_JBIAZU010000010.1"/>
</dbReference>
<dbReference type="EMBL" id="JBIAZU010000010">
    <property type="protein sequence ID" value="MFF5297237.1"/>
    <property type="molecule type" value="Genomic_DNA"/>
</dbReference>
<dbReference type="PANTHER" id="PTHR44688">
    <property type="entry name" value="DNA-BINDING TRANSCRIPTIONAL ACTIVATOR DEVR_DOSR"/>
    <property type="match status" value="1"/>
</dbReference>
<dbReference type="SMART" id="SM00421">
    <property type="entry name" value="HTH_LUXR"/>
    <property type="match status" value="1"/>
</dbReference>
<keyword evidence="3" id="KW-0804">Transcription</keyword>
<organism evidence="5 6">
    <name type="scientific">Paractinoplanes globisporus</name>
    <dbReference type="NCBI Taxonomy" id="113565"/>
    <lineage>
        <taxon>Bacteria</taxon>
        <taxon>Bacillati</taxon>
        <taxon>Actinomycetota</taxon>
        <taxon>Actinomycetes</taxon>
        <taxon>Micromonosporales</taxon>
        <taxon>Micromonosporaceae</taxon>
        <taxon>Paractinoplanes</taxon>
    </lineage>
</organism>
<dbReference type="PRINTS" id="PR00038">
    <property type="entry name" value="HTHLUXR"/>
</dbReference>
<keyword evidence="1" id="KW-0805">Transcription regulation</keyword>
<evidence type="ECO:0000313" key="6">
    <source>
        <dbReference type="Proteomes" id="UP001602245"/>
    </source>
</evidence>
<name>A0ABW6WVD8_9ACTN</name>
<evidence type="ECO:0000256" key="3">
    <source>
        <dbReference type="ARBA" id="ARBA00023163"/>
    </source>
</evidence>
<dbReference type="PROSITE" id="PS50043">
    <property type="entry name" value="HTH_LUXR_2"/>
    <property type="match status" value="1"/>
</dbReference>
<feature type="domain" description="HTH luxR-type" evidence="4">
    <location>
        <begin position="36"/>
        <end position="98"/>
    </location>
</feature>
<sequence length="98" mass="11076">MRRAAATSIDEAIVIFTRLGAEAWTVQARAERAKLAHQSDGTLTPTEQRIADLVQLGRTNAEIATILLLREKTIEANLTRIYRKLGIRSRKDLIRLHQ</sequence>
<reference evidence="5 6" key="1">
    <citation type="submission" date="2024-10" db="EMBL/GenBank/DDBJ databases">
        <title>The Natural Products Discovery Center: Release of the First 8490 Sequenced Strains for Exploring Actinobacteria Biosynthetic Diversity.</title>
        <authorList>
            <person name="Kalkreuter E."/>
            <person name="Kautsar S.A."/>
            <person name="Yang D."/>
            <person name="Bader C.D."/>
            <person name="Teijaro C.N."/>
            <person name="Fluegel L."/>
            <person name="Davis C.M."/>
            <person name="Simpson J.R."/>
            <person name="Lauterbach L."/>
            <person name="Steele A.D."/>
            <person name="Gui C."/>
            <person name="Meng S."/>
            <person name="Li G."/>
            <person name="Viehrig K."/>
            <person name="Ye F."/>
            <person name="Su P."/>
            <person name="Kiefer A.F."/>
            <person name="Nichols A."/>
            <person name="Cepeda A.J."/>
            <person name="Yan W."/>
            <person name="Fan B."/>
            <person name="Jiang Y."/>
            <person name="Adhikari A."/>
            <person name="Zheng C.-J."/>
            <person name="Schuster L."/>
            <person name="Cowan T.M."/>
            <person name="Smanski M.J."/>
            <person name="Chevrette M.G."/>
            <person name="De Carvalho L.P.S."/>
            <person name="Shen B."/>
        </authorList>
    </citation>
    <scope>NUCLEOTIDE SEQUENCE [LARGE SCALE GENOMIC DNA]</scope>
    <source>
        <strain evidence="5 6">NPDC000087</strain>
    </source>
</reference>
<dbReference type="PANTHER" id="PTHR44688:SF16">
    <property type="entry name" value="DNA-BINDING TRANSCRIPTIONAL ACTIVATOR DEVR_DOSR"/>
    <property type="match status" value="1"/>
</dbReference>
<keyword evidence="2" id="KW-0238">DNA-binding</keyword>
<evidence type="ECO:0000313" key="5">
    <source>
        <dbReference type="EMBL" id="MFF5297237.1"/>
    </source>
</evidence>
<protein>
    <submittedName>
        <fullName evidence="5">Helix-turn-helix transcriptional regulator</fullName>
    </submittedName>
</protein>
<dbReference type="InterPro" id="IPR036388">
    <property type="entry name" value="WH-like_DNA-bd_sf"/>
</dbReference>
<dbReference type="InterPro" id="IPR000792">
    <property type="entry name" value="Tscrpt_reg_LuxR_C"/>
</dbReference>
<accession>A0ABW6WVD8</accession>
<dbReference type="SUPFAM" id="SSF46894">
    <property type="entry name" value="C-terminal effector domain of the bipartite response regulators"/>
    <property type="match status" value="1"/>
</dbReference>
<gene>
    <name evidence="5" type="ORF">ACFY35_48075</name>
</gene>
<keyword evidence="6" id="KW-1185">Reference proteome</keyword>
<evidence type="ECO:0000259" key="4">
    <source>
        <dbReference type="PROSITE" id="PS50043"/>
    </source>
</evidence>
<comment type="caution">
    <text evidence="5">The sequence shown here is derived from an EMBL/GenBank/DDBJ whole genome shotgun (WGS) entry which is preliminary data.</text>
</comment>
<evidence type="ECO:0000256" key="2">
    <source>
        <dbReference type="ARBA" id="ARBA00023125"/>
    </source>
</evidence>
<dbReference type="Proteomes" id="UP001602245">
    <property type="component" value="Unassembled WGS sequence"/>
</dbReference>
<dbReference type="Pfam" id="PF00196">
    <property type="entry name" value="GerE"/>
    <property type="match status" value="1"/>
</dbReference>
<proteinExistence type="predicted"/>
<dbReference type="Gene3D" id="1.10.10.10">
    <property type="entry name" value="Winged helix-like DNA-binding domain superfamily/Winged helix DNA-binding domain"/>
    <property type="match status" value="1"/>
</dbReference>
<evidence type="ECO:0000256" key="1">
    <source>
        <dbReference type="ARBA" id="ARBA00023015"/>
    </source>
</evidence>
<dbReference type="InterPro" id="IPR016032">
    <property type="entry name" value="Sig_transdc_resp-reg_C-effctor"/>
</dbReference>
<dbReference type="PROSITE" id="PS00622">
    <property type="entry name" value="HTH_LUXR_1"/>
    <property type="match status" value="1"/>
</dbReference>